<name>A0A131YCP0_RHIAP</name>
<dbReference type="EMBL" id="GEDV01011463">
    <property type="protein sequence ID" value="JAP77094.1"/>
    <property type="molecule type" value="Transcribed_RNA"/>
</dbReference>
<proteinExistence type="predicted"/>
<feature type="signal peptide" evidence="1">
    <location>
        <begin position="1"/>
        <end position="19"/>
    </location>
</feature>
<reference evidence="2" key="1">
    <citation type="journal article" date="2016" name="Ticks Tick Borne Dis.">
        <title>De novo assembly and annotation of the salivary gland transcriptome of Rhipicephalus appendiculatus male and female ticks during blood feeding.</title>
        <authorList>
            <person name="de Castro M.H."/>
            <person name="de Klerk D."/>
            <person name="Pienaar R."/>
            <person name="Latif A.A."/>
            <person name="Rees D.J."/>
            <person name="Mans B.J."/>
        </authorList>
    </citation>
    <scope>NUCLEOTIDE SEQUENCE</scope>
    <source>
        <tissue evidence="2">Salivary glands</tissue>
    </source>
</reference>
<protein>
    <submittedName>
        <fullName evidence="2">Uncharacterized protein</fullName>
    </submittedName>
</protein>
<accession>A0A131YCP0</accession>
<evidence type="ECO:0000313" key="2">
    <source>
        <dbReference type="EMBL" id="JAP77094.1"/>
    </source>
</evidence>
<sequence length="113" mass="12812">MSTPRLLLAVVIGITHIAGNVSRFVPDADSCVLPRCPGEMSVCYRGYKTERDCYCTCFLRGMLCPALWWLRCPGGSRPKCNHGWPNWCFCSCESRTRWRRTAVHGVSNTTSRH</sequence>
<feature type="chain" id="PRO_5007284596" evidence="1">
    <location>
        <begin position="20"/>
        <end position="113"/>
    </location>
</feature>
<dbReference type="AlphaFoldDB" id="A0A131YCP0"/>
<organism evidence="2">
    <name type="scientific">Rhipicephalus appendiculatus</name>
    <name type="common">Brown ear tick</name>
    <dbReference type="NCBI Taxonomy" id="34631"/>
    <lineage>
        <taxon>Eukaryota</taxon>
        <taxon>Metazoa</taxon>
        <taxon>Ecdysozoa</taxon>
        <taxon>Arthropoda</taxon>
        <taxon>Chelicerata</taxon>
        <taxon>Arachnida</taxon>
        <taxon>Acari</taxon>
        <taxon>Parasitiformes</taxon>
        <taxon>Ixodida</taxon>
        <taxon>Ixodoidea</taxon>
        <taxon>Ixodidae</taxon>
        <taxon>Rhipicephalinae</taxon>
        <taxon>Rhipicephalus</taxon>
        <taxon>Rhipicephalus</taxon>
    </lineage>
</organism>
<keyword evidence="1" id="KW-0732">Signal</keyword>
<evidence type="ECO:0000256" key="1">
    <source>
        <dbReference type="SAM" id="SignalP"/>
    </source>
</evidence>